<dbReference type="InterPro" id="IPR020578">
    <property type="entry name" value="Aminotrans_V_PyrdxlP_BS"/>
</dbReference>
<dbReference type="AlphaFoldDB" id="Q7UA55"/>
<dbReference type="eggNOG" id="COG0075">
    <property type="taxonomic scope" value="Bacteria"/>
</dbReference>
<reference evidence="11 12" key="1">
    <citation type="journal article" date="2003" name="Nature">
        <title>The genome of a motile marine Synechococcus.</title>
        <authorList>
            <person name="Palenik B."/>
            <person name="Brahamsha B."/>
            <person name="Larimer F."/>
            <person name="Land M."/>
            <person name="Hauser L."/>
            <person name="Chain P."/>
            <person name="Lamerdin J."/>
            <person name="Regala W."/>
            <person name="Allen E.A."/>
            <person name="McCarren J."/>
            <person name="Paulsen I."/>
            <person name="Dufresne A."/>
            <person name="Partensky F."/>
            <person name="Webb E."/>
            <person name="Waterbury J."/>
        </authorList>
    </citation>
    <scope>NUCLEOTIDE SEQUENCE [LARGE SCALE GENOMIC DNA]</scope>
    <source>
        <strain evidence="11 12">WH8102</strain>
    </source>
</reference>
<comment type="similarity">
    <text evidence="2 8">Belongs to the class-V pyridoxal-phosphate-dependent aminotransferase family.</text>
</comment>
<dbReference type="Gene3D" id="3.40.640.10">
    <property type="entry name" value="Type I PLP-dependent aspartate aminotransferase-like (Major domain)"/>
    <property type="match status" value="1"/>
</dbReference>
<dbReference type="PANTHER" id="PTHR21152:SF40">
    <property type="entry name" value="ALANINE--GLYOXYLATE AMINOTRANSFERASE"/>
    <property type="match status" value="1"/>
</dbReference>
<evidence type="ECO:0000256" key="1">
    <source>
        <dbReference type="ARBA" id="ARBA00001933"/>
    </source>
</evidence>
<evidence type="ECO:0000256" key="5">
    <source>
        <dbReference type="ARBA" id="ARBA00022898"/>
    </source>
</evidence>
<dbReference type="GO" id="GO:0016491">
    <property type="term" value="F:oxidoreductase activity"/>
    <property type="evidence" value="ECO:0007669"/>
    <property type="project" value="UniProtKB-KW"/>
</dbReference>
<evidence type="ECO:0000313" key="12">
    <source>
        <dbReference type="Proteomes" id="UP000001422"/>
    </source>
</evidence>
<feature type="binding site" evidence="6">
    <location>
        <position position="363"/>
    </location>
    <ligand>
        <name>substrate</name>
    </ligand>
</feature>
<evidence type="ECO:0000256" key="4">
    <source>
        <dbReference type="ARBA" id="ARBA00022679"/>
    </source>
</evidence>
<keyword evidence="4" id="KW-0808">Transferase</keyword>
<dbReference type="PIRSF" id="PIRSF000524">
    <property type="entry name" value="SPT"/>
    <property type="match status" value="1"/>
</dbReference>
<dbReference type="InterPro" id="IPR000192">
    <property type="entry name" value="Aminotrans_V_dom"/>
</dbReference>
<dbReference type="PROSITE" id="PS00595">
    <property type="entry name" value="AA_TRANSFER_CLASS_5"/>
    <property type="match status" value="1"/>
</dbReference>
<dbReference type="InterPro" id="IPR015422">
    <property type="entry name" value="PyrdxlP-dep_Trfase_small"/>
</dbReference>
<evidence type="ECO:0000256" key="7">
    <source>
        <dbReference type="PIRSR" id="PIRSR000524-50"/>
    </source>
</evidence>
<dbReference type="STRING" id="84588.SYNW0045"/>
<evidence type="ECO:0000259" key="10">
    <source>
        <dbReference type="Pfam" id="PF00266"/>
    </source>
</evidence>
<dbReference type="Gene3D" id="3.90.1150.10">
    <property type="entry name" value="Aspartate Aminotransferase, domain 1"/>
    <property type="match status" value="1"/>
</dbReference>
<dbReference type="EMBL" id="BX569689">
    <property type="protein sequence ID" value="CAE06560.1"/>
    <property type="molecule type" value="Genomic_DNA"/>
</dbReference>
<dbReference type="FunFam" id="3.40.640.10:FF:000027">
    <property type="entry name" value="Serine--pyruvate aminotransferase, mitochondrial"/>
    <property type="match status" value="1"/>
</dbReference>
<evidence type="ECO:0000313" key="11">
    <source>
        <dbReference type="EMBL" id="CAE06560.1"/>
    </source>
</evidence>
<accession>Q7UA55</accession>
<dbReference type="Pfam" id="PF00266">
    <property type="entry name" value="Aminotran_5"/>
    <property type="match status" value="1"/>
</dbReference>
<dbReference type="HOGENOM" id="CLU_027686_1_1_3"/>
<comment type="cofactor">
    <cofactor evidence="1 7 9">
        <name>pyridoxal 5'-phosphate</name>
        <dbReference type="ChEBI" id="CHEBI:597326"/>
    </cofactor>
</comment>
<evidence type="ECO:0000256" key="8">
    <source>
        <dbReference type="RuleBase" id="RU004075"/>
    </source>
</evidence>
<gene>
    <name evidence="11" type="primary">DHSS</name>
    <name evidence="11" type="ordered locus">SYNW0045</name>
</gene>
<proteinExistence type="inferred from homology"/>
<keyword evidence="5 7" id="KW-0663">Pyridoxal phosphate</keyword>
<evidence type="ECO:0000256" key="2">
    <source>
        <dbReference type="ARBA" id="ARBA00009236"/>
    </source>
</evidence>
<dbReference type="InterPro" id="IPR015421">
    <property type="entry name" value="PyrdxlP-dep_Trfase_major"/>
</dbReference>
<dbReference type="GO" id="GO:0019265">
    <property type="term" value="P:glycine biosynthetic process, by transamination of glyoxylate"/>
    <property type="evidence" value="ECO:0007669"/>
    <property type="project" value="TreeGrafter"/>
</dbReference>
<dbReference type="GO" id="GO:0004760">
    <property type="term" value="F:L-serine-pyruvate transaminase activity"/>
    <property type="evidence" value="ECO:0007669"/>
    <property type="project" value="TreeGrafter"/>
</dbReference>
<dbReference type="FunFam" id="3.90.1150.10:FF:000031">
    <property type="entry name" value="Serine--glyoxylate aminotransferase"/>
    <property type="match status" value="1"/>
</dbReference>
<protein>
    <submittedName>
        <fullName evidence="11">Soluble hydrogenase small subunit</fullName>
        <ecNumber evidence="11">1.12.-.-</ecNumber>
    </submittedName>
</protein>
<evidence type="ECO:0000256" key="6">
    <source>
        <dbReference type="PIRSR" id="PIRSR000524-1"/>
    </source>
</evidence>
<keyword evidence="3" id="KW-0032">Aminotransferase</keyword>
<keyword evidence="11" id="KW-0560">Oxidoreductase</keyword>
<name>Q7UA55_PARMW</name>
<organism evidence="11 12">
    <name type="scientific">Parasynechococcus marenigrum (strain WH8102)</name>
    <dbReference type="NCBI Taxonomy" id="84588"/>
    <lineage>
        <taxon>Bacteria</taxon>
        <taxon>Bacillati</taxon>
        <taxon>Cyanobacteriota</taxon>
        <taxon>Cyanophyceae</taxon>
        <taxon>Synechococcales</taxon>
        <taxon>Prochlorococcaceae</taxon>
        <taxon>Parasynechococcus</taxon>
        <taxon>Parasynechococcus marenigrum</taxon>
    </lineage>
</organism>
<dbReference type="InterPro" id="IPR024169">
    <property type="entry name" value="SP_NH2Trfase/AEP_transaminase"/>
</dbReference>
<feature type="domain" description="Aminotransferase class V" evidence="10">
    <location>
        <begin position="38"/>
        <end position="354"/>
    </location>
</feature>
<evidence type="ECO:0000256" key="9">
    <source>
        <dbReference type="RuleBase" id="RU004504"/>
    </source>
</evidence>
<dbReference type="InterPro" id="IPR015424">
    <property type="entry name" value="PyrdxlP-dep_Trfase"/>
</dbReference>
<dbReference type="PANTHER" id="PTHR21152">
    <property type="entry name" value="AMINOTRANSFERASE CLASS V"/>
    <property type="match status" value="1"/>
</dbReference>
<dbReference type="SUPFAM" id="SSF53383">
    <property type="entry name" value="PLP-dependent transferases"/>
    <property type="match status" value="1"/>
</dbReference>
<keyword evidence="12" id="KW-1185">Reference proteome</keyword>
<evidence type="ECO:0000256" key="3">
    <source>
        <dbReference type="ARBA" id="ARBA00022576"/>
    </source>
</evidence>
<dbReference type="Proteomes" id="UP000001422">
    <property type="component" value="Chromosome"/>
</dbReference>
<dbReference type="KEGG" id="syw:SYNW0045"/>
<feature type="modified residue" description="N6-(pyridoxal phosphate)lysine" evidence="7">
    <location>
        <position position="220"/>
    </location>
</feature>
<dbReference type="GO" id="GO:0008453">
    <property type="term" value="F:alanine-glyoxylate transaminase activity"/>
    <property type="evidence" value="ECO:0007669"/>
    <property type="project" value="TreeGrafter"/>
</dbReference>
<sequence length="408" mass="43792">MCRSKQRMRWDMRRCFLDSPIGSLHAVQDKLTLMIPGPTPVPESVLKAMGRHPIGHRSGEFQAVVQRTTEQLKWLHQTQGDVLVITGSGTAAMEAGIINTLSRGDKVLCGDNGKFGERWVKVARAYGLEVEVIQAEWGQPLDTEAFRLALEADSAKAIKAVILTHSETSTGVINDLETIARHVKAHGTALTIADCVTSLGATDVPMDAWGVDVVASGSQKGYMLPPGLSFVAMGERAWQAYERSDLPKFYLDLGPYRKTATKNSNPFTPAVNLYFGLEAALEMMQNEGLEAIFARHARHRSAAQAGMKAIGLPLFAAEGHGSPAITAVAPDGIDAEQLRKAVKERYDILLAGGQDHLKGKVFRIGHLGYVCDRDVLTAVSAIEATLQSLGLHSGNMGAGVAAAATALS</sequence>
<dbReference type="EC" id="1.12.-.-" evidence="11"/>